<accession>A0AB39QRN3</accession>
<keyword evidence="2" id="KW-0489">Methyltransferase</keyword>
<dbReference type="EC" id="2.1.1.-" evidence="2"/>
<dbReference type="AlphaFoldDB" id="A0AB39QRN3"/>
<dbReference type="GO" id="GO:0032259">
    <property type="term" value="P:methylation"/>
    <property type="evidence" value="ECO:0007669"/>
    <property type="project" value="UniProtKB-KW"/>
</dbReference>
<dbReference type="PANTHER" id="PTHR34203">
    <property type="entry name" value="METHYLTRANSFERASE, FKBM FAMILY PROTEIN"/>
    <property type="match status" value="1"/>
</dbReference>
<dbReference type="Pfam" id="PF05050">
    <property type="entry name" value="Methyltransf_21"/>
    <property type="match status" value="1"/>
</dbReference>
<reference evidence="2" key="1">
    <citation type="submission" date="2024-07" db="EMBL/GenBank/DDBJ databases">
        <authorList>
            <person name="Yu S.T."/>
        </authorList>
    </citation>
    <scope>NUCLEOTIDE SEQUENCE</scope>
    <source>
        <strain evidence="2">R39</strain>
    </source>
</reference>
<dbReference type="NCBIfam" id="TIGR01444">
    <property type="entry name" value="fkbM_fam"/>
    <property type="match status" value="1"/>
</dbReference>
<organism evidence="2">
    <name type="scientific">Streptomyces sp. R39</name>
    <dbReference type="NCBI Taxonomy" id="3238631"/>
    <lineage>
        <taxon>Bacteria</taxon>
        <taxon>Bacillati</taxon>
        <taxon>Actinomycetota</taxon>
        <taxon>Actinomycetes</taxon>
        <taxon>Kitasatosporales</taxon>
        <taxon>Streptomycetaceae</taxon>
        <taxon>Streptomyces</taxon>
    </lineage>
</organism>
<dbReference type="InterPro" id="IPR006342">
    <property type="entry name" value="FkbM_mtfrase"/>
</dbReference>
<proteinExistence type="predicted"/>
<keyword evidence="2" id="KW-0808">Transferase</keyword>
<sequence>MSTIPTTTTTTTTPTTTLAIPTELTELLATLGRRYVRDFPRPWGKSLAARALNPYLRDHPRRRVVETRWGARFAVDTQDLIQRYLYLFGVWEPHMTRWLRGRLAPGDCFVDVGANIGVFSVLASRLVGEQGRVVAVEASPAFHRRLEQQSALNGCRNIRAVNAAVSDAHRTLTFVLASSRNMGANSIVPWDGPAESRFDIEAVPLPELLRPEEIETARVIKIDVEGAEGAVVRGLAPLLEKLRPDAEITVEVTPDRMAQLGDSAEDLLRTMTDAGYHVYRLANSYAADSYPRALYGEPVVPVRWDRPVTEESDLVFSRVDAATL</sequence>
<dbReference type="SUPFAM" id="SSF53335">
    <property type="entry name" value="S-adenosyl-L-methionine-dependent methyltransferases"/>
    <property type="match status" value="1"/>
</dbReference>
<protein>
    <submittedName>
        <fullName evidence="2">FkbM family methyltransferase</fullName>
        <ecNumber evidence="2">2.1.1.-</ecNumber>
    </submittedName>
</protein>
<dbReference type="InterPro" id="IPR052514">
    <property type="entry name" value="SAM-dependent_MTase"/>
</dbReference>
<feature type="domain" description="Methyltransferase FkbM" evidence="1">
    <location>
        <begin position="111"/>
        <end position="277"/>
    </location>
</feature>
<dbReference type="GO" id="GO:0008168">
    <property type="term" value="F:methyltransferase activity"/>
    <property type="evidence" value="ECO:0007669"/>
    <property type="project" value="UniProtKB-KW"/>
</dbReference>
<dbReference type="RefSeq" id="WP_369223740.1">
    <property type="nucleotide sequence ID" value="NZ_CP163441.1"/>
</dbReference>
<evidence type="ECO:0000313" key="2">
    <source>
        <dbReference type="EMBL" id="XDQ44962.1"/>
    </source>
</evidence>
<dbReference type="Gene3D" id="3.40.50.150">
    <property type="entry name" value="Vaccinia Virus protein VP39"/>
    <property type="match status" value="1"/>
</dbReference>
<dbReference type="PANTHER" id="PTHR34203:SF15">
    <property type="entry name" value="SLL1173 PROTEIN"/>
    <property type="match status" value="1"/>
</dbReference>
<evidence type="ECO:0000259" key="1">
    <source>
        <dbReference type="Pfam" id="PF05050"/>
    </source>
</evidence>
<dbReference type="InterPro" id="IPR029063">
    <property type="entry name" value="SAM-dependent_MTases_sf"/>
</dbReference>
<dbReference type="EMBL" id="CP163441">
    <property type="protein sequence ID" value="XDQ44962.1"/>
    <property type="molecule type" value="Genomic_DNA"/>
</dbReference>
<name>A0AB39QRN3_9ACTN</name>
<gene>
    <name evidence="2" type="ORF">AB5J52_23380</name>
</gene>